<accession>A0A8U0IIH9</accession>
<dbReference type="Proteomes" id="UP000830434">
    <property type="component" value="Chromosome"/>
</dbReference>
<keyword evidence="1" id="KW-0812">Transmembrane</keyword>
<evidence type="ECO:0000256" key="1">
    <source>
        <dbReference type="SAM" id="Phobius"/>
    </source>
</evidence>
<evidence type="ECO:0000313" key="2">
    <source>
        <dbReference type="EMBL" id="UPW00084.1"/>
    </source>
</evidence>
<dbReference type="GeneID" id="72191471"/>
<proteinExistence type="predicted"/>
<feature type="transmembrane region" description="Helical" evidence="1">
    <location>
        <begin position="71"/>
        <end position="93"/>
    </location>
</feature>
<dbReference type="AlphaFoldDB" id="A0A8U0IIH9"/>
<organism evidence="2 3">
    <name type="scientific">Halorussus gelatinilyticus</name>
    <dbReference type="NCBI Taxonomy" id="2937524"/>
    <lineage>
        <taxon>Archaea</taxon>
        <taxon>Methanobacteriati</taxon>
        <taxon>Methanobacteriota</taxon>
        <taxon>Stenosarchaea group</taxon>
        <taxon>Halobacteria</taxon>
        <taxon>Halobacteriales</taxon>
        <taxon>Haladaptataceae</taxon>
        <taxon>Halorussus</taxon>
    </lineage>
</organism>
<keyword evidence="1" id="KW-0472">Membrane</keyword>
<protein>
    <submittedName>
        <fullName evidence="2">Uncharacterized protein</fullName>
    </submittedName>
</protein>
<dbReference type="KEGG" id="haxz:M0R88_16410"/>
<reference evidence="2" key="1">
    <citation type="submission" date="2022-04" db="EMBL/GenBank/DDBJ databases">
        <title>Diverse halophilic archaea isolated from saline environments.</title>
        <authorList>
            <person name="Cui H.-L."/>
        </authorList>
    </citation>
    <scope>NUCLEOTIDE SEQUENCE</scope>
    <source>
        <strain evidence="2">XZYJT40</strain>
    </source>
</reference>
<sequence>MSGLLGDQGTSSGDTGPLGSALAEIRGDRRARWAALVGGAAVGLAAAWVHWYGFLLGGALVGLASKDLKRALAAGAGLGLLAWAAFAGLVAANGVLLQYAGMGRLLYLSVGIPVGLSALGSLVRGVV</sequence>
<evidence type="ECO:0000313" key="3">
    <source>
        <dbReference type="Proteomes" id="UP000830434"/>
    </source>
</evidence>
<dbReference type="EMBL" id="CP096658">
    <property type="protein sequence ID" value="UPW00084.1"/>
    <property type="molecule type" value="Genomic_DNA"/>
</dbReference>
<feature type="transmembrane region" description="Helical" evidence="1">
    <location>
        <begin position="105"/>
        <end position="123"/>
    </location>
</feature>
<dbReference type="RefSeq" id="WP_248654500.1">
    <property type="nucleotide sequence ID" value="NZ_CP096658.1"/>
</dbReference>
<keyword evidence="3" id="KW-1185">Reference proteome</keyword>
<keyword evidence="1" id="KW-1133">Transmembrane helix</keyword>
<feature type="transmembrane region" description="Helical" evidence="1">
    <location>
        <begin position="33"/>
        <end position="51"/>
    </location>
</feature>
<gene>
    <name evidence="2" type="ORF">M0R88_16410</name>
</gene>
<name>A0A8U0IIH9_9EURY</name>